<dbReference type="AlphaFoldDB" id="A0A1M6UP74"/>
<evidence type="ECO:0000313" key="2">
    <source>
        <dbReference type="Proteomes" id="UP000184452"/>
    </source>
</evidence>
<dbReference type="STRING" id="758803.SAMN05421803_12912"/>
<keyword evidence="2" id="KW-1185">Reference proteome</keyword>
<name>A0A1M6UP74_9ACTN</name>
<dbReference type="EMBL" id="FQZK01000029">
    <property type="protein sequence ID" value="SHK71015.1"/>
    <property type="molecule type" value="Genomic_DNA"/>
</dbReference>
<gene>
    <name evidence="1" type="ORF">SAMN05421803_12912</name>
</gene>
<organism evidence="1 2">
    <name type="scientific">Nocardiopsis flavescens</name>
    <dbReference type="NCBI Taxonomy" id="758803"/>
    <lineage>
        <taxon>Bacteria</taxon>
        <taxon>Bacillati</taxon>
        <taxon>Actinomycetota</taxon>
        <taxon>Actinomycetes</taxon>
        <taxon>Streptosporangiales</taxon>
        <taxon>Nocardiopsidaceae</taxon>
        <taxon>Nocardiopsis</taxon>
    </lineage>
</organism>
<protein>
    <submittedName>
        <fullName evidence="1">Uncharacterized protein</fullName>
    </submittedName>
</protein>
<reference evidence="1 2" key="1">
    <citation type="submission" date="2016-11" db="EMBL/GenBank/DDBJ databases">
        <authorList>
            <person name="Jaros S."/>
            <person name="Januszkiewicz K."/>
            <person name="Wedrychowicz H."/>
        </authorList>
    </citation>
    <scope>NUCLEOTIDE SEQUENCE [LARGE SCALE GENOMIC DNA]</scope>
    <source>
        <strain evidence="1 2">CGMCC 4.5723</strain>
    </source>
</reference>
<proteinExistence type="predicted"/>
<accession>A0A1M6UP74</accession>
<sequence length="59" mass="6436">MPRSEMGRVFAVLQKIVDSLSSGDLQAVVVSGMSGDLTLSCEYRLNESPLMRIQNGHVL</sequence>
<evidence type="ECO:0000313" key="1">
    <source>
        <dbReference type="EMBL" id="SHK71015.1"/>
    </source>
</evidence>
<dbReference type="Proteomes" id="UP000184452">
    <property type="component" value="Unassembled WGS sequence"/>
</dbReference>